<dbReference type="Proteomes" id="UP000192418">
    <property type="component" value="Unassembled WGS sequence"/>
</dbReference>
<dbReference type="InterPro" id="IPR003838">
    <property type="entry name" value="ABC3_permease_C"/>
</dbReference>
<keyword evidence="6 7" id="KW-0472">Membrane</keyword>
<evidence type="ECO:0000256" key="1">
    <source>
        <dbReference type="ARBA" id="ARBA00004651"/>
    </source>
</evidence>
<evidence type="ECO:0000256" key="7">
    <source>
        <dbReference type="SAM" id="Phobius"/>
    </source>
</evidence>
<dbReference type="InterPro" id="IPR051447">
    <property type="entry name" value="Lipoprotein-release_system"/>
</dbReference>
<name>A0A1W2CY48_9BACT</name>
<dbReference type="GO" id="GO:0098797">
    <property type="term" value="C:plasma membrane protein complex"/>
    <property type="evidence" value="ECO:0007669"/>
    <property type="project" value="TreeGrafter"/>
</dbReference>
<dbReference type="AlphaFoldDB" id="A0A1W2CY48"/>
<feature type="domain" description="ABC3 transporter permease C-terminal" evidence="8">
    <location>
        <begin position="287"/>
        <end position="413"/>
    </location>
</feature>
<feature type="transmembrane region" description="Helical" evidence="7">
    <location>
        <begin position="330"/>
        <end position="359"/>
    </location>
</feature>
<dbReference type="GO" id="GO:0044874">
    <property type="term" value="P:lipoprotein localization to outer membrane"/>
    <property type="evidence" value="ECO:0007669"/>
    <property type="project" value="TreeGrafter"/>
</dbReference>
<feature type="transmembrane region" description="Helical" evidence="7">
    <location>
        <begin position="24"/>
        <end position="48"/>
    </location>
</feature>
<accession>A0A1W2CY48</accession>
<dbReference type="PANTHER" id="PTHR30489">
    <property type="entry name" value="LIPOPROTEIN-RELEASING SYSTEM TRANSMEMBRANE PROTEIN LOLE"/>
    <property type="match status" value="1"/>
</dbReference>
<gene>
    <name evidence="9" type="ORF">SAMN02746065_11467</name>
</gene>
<evidence type="ECO:0000256" key="6">
    <source>
        <dbReference type="ARBA" id="ARBA00023136"/>
    </source>
</evidence>
<dbReference type="Pfam" id="PF02687">
    <property type="entry name" value="FtsX"/>
    <property type="match status" value="1"/>
</dbReference>
<keyword evidence="3" id="KW-1003">Cell membrane</keyword>
<evidence type="ECO:0000259" key="8">
    <source>
        <dbReference type="Pfam" id="PF02687"/>
    </source>
</evidence>
<keyword evidence="5 7" id="KW-1133">Transmembrane helix</keyword>
<evidence type="ECO:0000256" key="3">
    <source>
        <dbReference type="ARBA" id="ARBA00022475"/>
    </source>
</evidence>
<proteinExistence type="inferred from homology"/>
<sequence>MNSKFIVWIKFAMANLLRNGRRSFYTIIAIAIGYAAVNIFGGFTSYIFTNLKDSFIYSHANGHLTIFKKGFLTEGRIDPTKYLITSQEYALIDDICAKIPQILIATPQMQITGLISNGEVSTVFIGSGRVPSQTQEIQRQATGIGGNLKLHNGKALQDDIPYGVGLTNGLAEKLNIDIGSDAVVMSPTVDGRINALDVEVFQRYDVPVEELNDKVMRLPLKFAQSLYDTKSIDRLSLLLTDEKLITPIKKLLQTAFKKNKLEMEVKTWKELSPFYRKVKDMFDIIFIFIFIIVFIIVVTSVVNTLSMSVIERTREIGTLRALGLKRKGIIGLFAMESGMLGLVGSFFGILITILNWLLIKLFEPQWMPPNYVIKIPLEIFMVPVYMYWTLLFLVLLSSIISIIPAKKAAYKNIVDALGHT</sequence>
<evidence type="ECO:0000256" key="4">
    <source>
        <dbReference type="ARBA" id="ARBA00022692"/>
    </source>
</evidence>
<comment type="similarity">
    <text evidence="2">Belongs to the ABC-4 integral membrane protein family. LolC/E subfamily.</text>
</comment>
<evidence type="ECO:0000313" key="9">
    <source>
        <dbReference type="EMBL" id="SMC90185.1"/>
    </source>
</evidence>
<protein>
    <submittedName>
        <fullName evidence="9">Putative ABC transport system permease protein</fullName>
    </submittedName>
</protein>
<evidence type="ECO:0000256" key="5">
    <source>
        <dbReference type="ARBA" id="ARBA00022989"/>
    </source>
</evidence>
<keyword evidence="10" id="KW-1185">Reference proteome</keyword>
<comment type="subcellular location">
    <subcellularLocation>
        <location evidence="1">Cell membrane</location>
        <topology evidence="1">Multi-pass membrane protein</topology>
    </subcellularLocation>
</comment>
<feature type="transmembrane region" description="Helical" evidence="7">
    <location>
        <begin position="284"/>
        <end position="310"/>
    </location>
</feature>
<dbReference type="EMBL" id="FWXY01000014">
    <property type="protein sequence ID" value="SMC90185.1"/>
    <property type="molecule type" value="Genomic_DNA"/>
</dbReference>
<dbReference type="RefSeq" id="WP_212637936.1">
    <property type="nucleotide sequence ID" value="NZ_FWXY01000014.1"/>
</dbReference>
<dbReference type="STRING" id="1121400.SAMN02746065_11467"/>
<keyword evidence="4 7" id="KW-0812">Transmembrane</keyword>
<dbReference type="PANTHER" id="PTHR30489:SF0">
    <property type="entry name" value="LIPOPROTEIN-RELEASING SYSTEM TRANSMEMBRANE PROTEIN LOLE"/>
    <property type="match status" value="1"/>
</dbReference>
<evidence type="ECO:0000313" key="10">
    <source>
        <dbReference type="Proteomes" id="UP000192418"/>
    </source>
</evidence>
<organism evidence="9 10">
    <name type="scientific">Desulfocicer vacuolatum DSM 3385</name>
    <dbReference type="NCBI Taxonomy" id="1121400"/>
    <lineage>
        <taxon>Bacteria</taxon>
        <taxon>Pseudomonadati</taxon>
        <taxon>Thermodesulfobacteriota</taxon>
        <taxon>Desulfobacteria</taxon>
        <taxon>Desulfobacterales</taxon>
        <taxon>Desulfobacteraceae</taxon>
        <taxon>Desulfocicer</taxon>
    </lineage>
</organism>
<evidence type="ECO:0000256" key="2">
    <source>
        <dbReference type="ARBA" id="ARBA00005236"/>
    </source>
</evidence>
<reference evidence="9 10" key="1">
    <citation type="submission" date="2017-04" db="EMBL/GenBank/DDBJ databases">
        <authorList>
            <person name="Afonso C.L."/>
            <person name="Miller P.J."/>
            <person name="Scott M.A."/>
            <person name="Spackman E."/>
            <person name="Goraichik I."/>
            <person name="Dimitrov K.M."/>
            <person name="Suarez D.L."/>
            <person name="Swayne D.E."/>
        </authorList>
    </citation>
    <scope>NUCLEOTIDE SEQUENCE [LARGE SCALE GENOMIC DNA]</scope>
    <source>
        <strain evidence="9 10">DSM 3385</strain>
    </source>
</reference>
<feature type="transmembrane region" description="Helical" evidence="7">
    <location>
        <begin position="379"/>
        <end position="403"/>
    </location>
</feature>